<accession>A0A2K3JU95</accession>
<name>A0A2K3JU95_TRIPR</name>
<protein>
    <submittedName>
        <fullName evidence="1">Uncharacterized protein</fullName>
    </submittedName>
</protein>
<dbReference type="Proteomes" id="UP000236291">
    <property type="component" value="Unassembled WGS sequence"/>
</dbReference>
<gene>
    <name evidence="1" type="ORF">L195_g058760</name>
</gene>
<organism evidence="1 2">
    <name type="scientific">Trifolium pratense</name>
    <name type="common">Red clover</name>
    <dbReference type="NCBI Taxonomy" id="57577"/>
    <lineage>
        <taxon>Eukaryota</taxon>
        <taxon>Viridiplantae</taxon>
        <taxon>Streptophyta</taxon>
        <taxon>Embryophyta</taxon>
        <taxon>Tracheophyta</taxon>
        <taxon>Spermatophyta</taxon>
        <taxon>Magnoliopsida</taxon>
        <taxon>eudicotyledons</taxon>
        <taxon>Gunneridae</taxon>
        <taxon>Pentapetalae</taxon>
        <taxon>rosids</taxon>
        <taxon>fabids</taxon>
        <taxon>Fabales</taxon>
        <taxon>Fabaceae</taxon>
        <taxon>Papilionoideae</taxon>
        <taxon>50 kb inversion clade</taxon>
        <taxon>NPAAA clade</taxon>
        <taxon>Hologalegina</taxon>
        <taxon>IRL clade</taxon>
        <taxon>Trifolieae</taxon>
        <taxon>Trifolium</taxon>
    </lineage>
</organism>
<dbReference type="EMBL" id="ASHM01124102">
    <property type="protein sequence ID" value="PNX57568.1"/>
    <property type="molecule type" value="Genomic_DNA"/>
</dbReference>
<feature type="non-terminal residue" evidence="1">
    <location>
        <position position="1"/>
    </location>
</feature>
<sequence length="100" mass="11433">EKFLRRKFPLARSACHDVRGGTYGEEILPLNVIGFLVPRLIVEEVLRMLHLVDAACFCGHVLWRLFQLPAIRACPQRRGDIYVGDSDESLERRVVLLDGM</sequence>
<evidence type="ECO:0000313" key="2">
    <source>
        <dbReference type="Proteomes" id="UP000236291"/>
    </source>
</evidence>
<evidence type="ECO:0000313" key="1">
    <source>
        <dbReference type="EMBL" id="PNX57568.1"/>
    </source>
</evidence>
<proteinExistence type="predicted"/>
<comment type="caution">
    <text evidence="1">The sequence shown here is derived from an EMBL/GenBank/DDBJ whole genome shotgun (WGS) entry which is preliminary data.</text>
</comment>
<reference evidence="1 2" key="1">
    <citation type="journal article" date="2014" name="Am. J. Bot.">
        <title>Genome assembly and annotation for red clover (Trifolium pratense; Fabaceae).</title>
        <authorList>
            <person name="Istvanek J."/>
            <person name="Jaros M."/>
            <person name="Krenek A."/>
            <person name="Repkova J."/>
        </authorList>
    </citation>
    <scope>NUCLEOTIDE SEQUENCE [LARGE SCALE GENOMIC DNA]</scope>
    <source>
        <strain evidence="2">cv. Tatra</strain>
        <tissue evidence="1">Young leaves</tissue>
    </source>
</reference>
<dbReference type="AlphaFoldDB" id="A0A2K3JU95"/>
<reference evidence="1 2" key="2">
    <citation type="journal article" date="2017" name="Front. Plant Sci.">
        <title>Gene Classification and Mining of Molecular Markers Useful in Red Clover (Trifolium pratense) Breeding.</title>
        <authorList>
            <person name="Istvanek J."/>
            <person name="Dluhosova J."/>
            <person name="Dluhos P."/>
            <person name="Patkova L."/>
            <person name="Nedelnik J."/>
            <person name="Repkova J."/>
        </authorList>
    </citation>
    <scope>NUCLEOTIDE SEQUENCE [LARGE SCALE GENOMIC DNA]</scope>
    <source>
        <strain evidence="2">cv. Tatra</strain>
        <tissue evidence="1">Young leaves</tissue>
    </source>
</reference>